<keyword evidence="3" id="KW-1185">Reference proteome</keyword>
<sequence length="175" mass="20081">MDLPFLDLAREVIDLRSFSNLWYWIVLAVMWSTVSHWVLGVPYDMVQRANRGHERSTQDMAVLARVNVNRILTIVEVSGVWATAFAAFILTGLAVLGWIYNVEFCQAVFLLMFPMTLVGAWSVRTARKLRATGFQDVPRLLRYHRIGVQMLGVVFIFITAFWGMWVNVRVNPLGM</sequence>
<comment type="caution">
    <text evidence="2">The sequence shown here is derived from an EMBL/GenBank/DDBJ whole genome shotgun (WGS) entry which is preliminary data.</text>
</comment>
<gene>
    <name evidence="2" type="ORF">D9R08_13850</name>
</gene>
<name>A0A3L9XYU5_9RHOB</name>
<feature type="transmembrane region" description="Helical" evidence="1">
    <location>
        <begin position="20"/>
        <end position="41"/>
    </location>
</feature>
<evidence type="ECO:0000313" key="2">
    <source>
        <dbReference type="EMBL" id="RMA41402.1"/>
    </source>
</evidence>
<accession>A0A3L9XYU5</accession>
<keyword evidence="1" id="KW-0812">Transmembrane</keyword>
<keyword evidence="1" id="KW-0472">Membrane</keyword>
<keyword evidence="1" id="KW-1133">Transmembrane helix</keyword>
<feature type="transmembrane region" description="Helical" evidence="1">
    <location>
        <begin position="106"/>
        <end position="126"/>
    </location>
</feature>
<dbReference type="AlphaFoldDB" id="A0A3L9XYU5"/>
<evidence type="ECO:0000256" key="1">
    <source>
        <dbReference type="SAM" id="Phobius"/>
    </source>
</evidence>
<feature type="transmembrane region" description="Helical" evidence="1">
    <location>
        <begin position="80"/>
        <end position="100"/>
    </location>
</feature>
<feature type="transmembrane region" description="Helical" evidence="1">
    <location>
        <begin position="146"/>
        <end position="165"/>
    </location>
</feature>
<proteinExistence type="predicted"/>
<dbReference type="RefSeq" id="WP_121898661.1">
    <property type="nucleotide sequence ID" value="NZ_CP159473.1"/>
</dbReference>
<dbReference type="EMBL" id="RCNT01000007">
    <property type="protein sequence ID" value="RMA41402.1"/>
    <property type="molecule type" value="Genomic_DNA"/>
</dbReference>
<reference evidence="2 3" key="1">
    <citation type="submission" date="2018-10" db="EMBL/GenBank/DDBJ databases">
        <authorList>
            <person name="Jung H.S."/>
            <person name="Jeon C.O."/>
        </authorList>
    </citation>
    <scope>NUCLEOTIDE SEQUENCE [LARGE SCALE GENOMIC DNA]</scope>
    <source>
        <strain evidence="2 3">MA-7-27</strain>
    </source>
</reference>
<protein>
    <submittedName>
        <fullName evidence="2">Component of SufBCD complex</fullName>
    </submittedName>
</protein>
<organism evidence="2 3">
    <name type="scientific">Rhodophyticola porphyridii</name>
    <dbReference type="NCBI Taxonomy" id="1852017"/>
    <lineage>
        <taxon>Bacteria</taxon>
        <taxon>Pseudomonadati</taxon>
        <taxon>Pseudomonadota</taxon>
        <taxon>Alphaproteobacteria</taxon>
        <taxon>Rhodobacterales</taxon>
        <taxon>Roseobacteraceae</taxon>
        <taxon>Rhodophyticola</taxon>
    </lineage>
</organism>
<evidence type="ECO:0000313" key="3">
    <source>
        <dbReference type="Proteomes" id="UP000281343"/>
    </source>
</evidence>
<dbReference type="OrthoDB" id="7847071at2"/>
<dbReference type="Proteomes" id="UP000281343">
    <property type="component" value="Unassembled WGS sequence"/>
</dbReference>